<evidence type="ECO:0000259" key="2">
    <source>
        <dbReference type="PROSITE" id="PS50943"/>
    </source>
</evidence>
<dbReference type="InterPro" id="IPR010982">
    <property type="entry name" value="Lambda_DNA-bd_dom_sf"/>
</dbReference>
<evidence type="ECO:0000256" key="1">
    <source>
        <dbReference type="SAM" id="Coils"/>
    </source>
</evidence>
<gene>
    <name evidence="3" type="ORF">F0460_02450</name>
</gene>
<dbReference type="Proteomes" id="UP000325141">
    <property type="component" value="Unassembled WGS sequence"/>
</dbReference>
<organism evidence="3 4">
    <name type="scientific">Paenimyroides baculatum</name>
    <dbReference type="NCBI Taxonomy" id="2608000"/>
    <lineage>
        <taxon>Bacteria</taxon>
        <taxon>Pseudomonadati</taxon>
        <taxon>Bacteroidota</taxon>
        <taxon>Flavobacteriia</taxon>
        <taxon>Flavobacteriales</taxon>
        <taxon>Flavobacteriaceae</taxon>
        <taxon>Paenimyroides</taxon>
    </lineage>
</organism>
<reference evidence="3 4" key="1">
    <citation type="submission" date="2019-09" db="EMBL/GenBank/DDBJ databases">
        <title>Genome sequence and assembly of Flavobacterium sp.</title>
        <authorList>
            <person name="Chhetri G."/>
        </authorList>
    </citation>
    <scope>NUCLEOTIDE SEQUENCE [LARGE SCALE GENOMIC DNA]</scope>
    <source>
        <strain evidence="3 4">SNL9</strain>
    </source>
</reference>
<keyword evidence="4" id="KW-1185">Reference proteome</keyword>
<dbReference type="Gene3D" id="1.10.260.40">
    <property type="entry name" value="lambda repressor-like DNA-binding domains"/>
    <property type="match status" value="1"/>
</dbReference>
<dbReference type="RefSeq" id="WP_150009940.1">
    <property type="nucleotide sequence ID" value="NZ_VWSG01000002.1"/>
</dbReference>
<dbReference type="EMBL" id="VWSG01000002">
    <property type="protein sequence ID" value="KAA5537554.1"/>
    <property type="molecule type" value="Genomic_DNA"/>
</dbReference>
<dbReference type="InterPro" id="IPR001387">
    <property type="entry name" value="Cro/C1-type_HTH"/>
</dbReference>
<dbReference type="SMART" id="SM00530">
    <property type="entry name" value="HTH_XRE"/>
    <property type="match status" value="1"/>
</dbReference>
<evidence type="ECO:0000313" key="3">
    <source>
        <dbReference type="EMBL" id="KAA5537554.1"/>
    </source>
</evidence>
<evidence type="ECO:0000313" key="4">
    <source>
        <dbReference type="Proteomes" id="UP000325141"/>
    </source>
</evidence>
<sequence>METTSKKHLGRNISRIREMKGMKQETLAEILGISQQKMSVIENTEELDDAKLNEIAKALDVPANAIKEYSDERMINFVNNFYDNSLSNSQGAIFSPSNCTFNPLDKLVEAYDENKKLYERLLQAEKEKTTYLEQLLKK</sequence>
<feature type="domain" description="HTH cro/C1-type" evidence="2">
    <location>
        <begin position="13"/>
        <end position="66"/>
    </location>
</feature>
<dbReference type="SUPFAM" id="SSF47413">
    <property type="entry name" value="lambda repressor-like DNA-binding domains"/>
    <property type="match status" value="1"/>
</dbReference>
<dbReference type="CDD" id="cd00093">
    <property type="entry name" value="HTH_XRE"/>
    <property type="match status" value="1"/>
</dbReference>
<name>A0A5M6CQV0_9FLAO</name>
<dbReference type="Pfam" id="PF12844">
    <property type="entry name" value="HTH_19"/>
    <property type="match status" value="1"/>
</dbReference>
<accession>A0A5M6CQV0</accession>
<comment type="caution">
    <text evidence="3">The sequence shown here is derived from an EMBL/GenBank/DDBJ whole genome shotgun (WGS) entry which is preliminary data.</text>
</comment>
<dbReference type="GO" id="GO:0003677">
    <property type="term" value="F:DNA binding"/>
    <property type="evidence" value="ECO:0007669"/>
    <property type="project" value="InterPro"/>
</dbReference>
<dbReference type="AlphaFoldDB" id="A0A5M6CQV0"/>
<keyword evidence="1" id="KW-0175">Coiled coil</keyword>
<proteinExistence type="predicted"/>
<protein>
    <submittedName>
        <fullName evidence="3">Helix-turn-helix transcriptional regulator</fullName>
    </submittedName>
</protein>
<feature type="coiled-coil region" evidence="1">
    <location>
        <begin position="104"/>
        <end position="134"/>
    </location>
</feature>
<dbReference type="PROSITE" id="PS50943">
    <property type="entry name" value="HTH_CROC1"/>
    <property type="match status" value="1"/>
</dbReference>